<feature type="transmembrane region" description="Helical" evidence="1">
    <location>
        <begin position="116"/>
        <end position="137"/>
    </location>
</feature>
<keyword evidence="1" id="KW-1133">Transmembrane helix</keyword>
<feature type="transmembrane region" description="Helical" evidence="1">
    <location>
        <begin position="13"/>
        <end position="33"/>
    </location>
</feature>
<sequence>MDQPPQVQPPKTFYLRSLLMWPVIFAIIVHNLFPNHLPSQVYTNFSQWTKLLFCYLISLIAFPLLAAIVFTPIASLKRLFITHLWVSVAIVLYNAAYLGCMAILDPIPEMDPTQILVQLHAIFVSVFLLHTDDVSLWRLATLPEPDYGAVTAMEKSYLVLCGVNGVFFTHMIRVLFVLFRNLNFKS</sequence>
<name>A0A834FTH7_RHOSS</name>
<comment type="caution">
    <text evidence="2">The sequence shown here is derived from an EMBL/GenBank/DDBJ whole genome shotgun (WGS) entry which is preliminary data.</text>
</comment>
<feature type="transmembrane region" description="Helical" evidence="1">
    <location>
        <begin position="157"/>
        <end position="179"/>
    </location>
</feature>
<evidence type="ECO:0000256" key="1">
    <source>
        <dbReference type="SAM" id="Phobius"/>
    </source>
</evidence>
<gene>
    <name evidence="2" type="ORF">RHSIM_RhsimUnG0225900</name>
</gene>
<keyword evidence="1" id="KW-0812">Transmembrane</keyword>
<evidence type="ECO:0000313" key="2">
    <source>
        <dbReference type="EMBL" id="KAF7112471.1"/>
    </source>
</evidence>
<accession>A0A834FTH7</accession>
<protein>
    <submittedName>
        <fullName evidence="2">Uncharacterized protein</fullName>
    </submittedName>
</protein>
<feature type="transmembrane region" description="Helical" evidence="1">
    <location>
        <begin position="53"/>
        <end position="74"/>
    </location>
</feature>
<dbReference type="AlphaFoldDB" id="A0A834FTH7"/>
<keyword evidence="1" id="KW-0472">Membrane</keyword>
<evidence type="ECO:0000313" key="3">
    <source>
        <dbReference type="Proteomes" id="UP000626092"/>
    </source>
</evidence>
<dbReference type="EMBL" id="WJXA01000490">
    <property type="protein sequence ID" value="KAF7112471.1"/>
    <property type="molecule type" value="Genomic_DNA"/>
</dbReference>
<keyword evidence="3" id="KW-1185">Reference proteome</keyword>
<reference evidence="2" key="1">
    <citation type="submission" date="2019-11" db="EMBL/GenBank/DDBJ databases">
        <authorList>
            <person name="Liu Y."/>
            <person name="Hou J."/>
            <person name="Li T.-Q."/>
            <person name="Guan C.-H."/>
            <person name="Wu X."/>
            <person name="Wu H.-Z."/>
            <person name="Ling F."/>
            <person name="Zhang R."/>
            <person name="Shi X.-G."/>
            <person name="Ren J.-P."/>
            <person name="Chen E.-F."/>
            <person name="Sun J.-M."/>
        </authorList>
    </citation>
    <scope>NUCLEOTIDE SEQUENCE</scope>
    <source>
        <strain evidence="2">Adult_tree_wgs_1</strain>
        <tissue evidence="2">Leaves</tissue>
    </source>
</reference>
<proteinExistence type="predicted"/>
<dbReference type="Proteomes" id="UP000626092">
    <property type="component" value="Unassembled WGS sequence"/>
</dbReference>
<feature type="transmembrane region" description="Helical" evidence="1">
    <location>
        <begin position="80"/>
        <end position="104"/>
    </location>
</feature>
<organism evidence="2 3">
    <name type="scientific">Rhododendron simsii</name>
    <name type="common">Sims's rhododendron</name>
    <dbReference type="NCBI Taxonomy" id="118357"/>
    <lineage>
        <taxon>Eukaryota</taxon>
        <taxon>Viridiplantae</taxon>
        <taxon>Streptophyta</taxon>
        <taxon>Embryophyta</taxon>
        <taxon>Tracheophyta</taxon>
        <taxon>Spermatophyta</taxon>
        <taxon>Magnoliopsida</taxon>
        <taxon>eudicotyledons</taxon>
        <taxon>Gunneridae</taxon>
        <taxon>Pentapetalae</taxon>
        <taxon>asterids</taxon>
        <taxon>Ericales</taxon>
        <taxon>Ericaceae</taxon>
        <taxon>Ericoideae</taxon>
        <taxon>Rhodoreae</taxon>
        <taxon>Rhododendron</taxon>
    </lineage>
</organism>
<dbReference type="OrthoDB" id="1760188at2759"/>